<dbReference type="InterPro" id="IPR006260">
    <property type="entry name" value="TonB/TolA_C"/>
</dbReference>
<protein>
    <recommendedName>
        <fullName evidence="11">TonB C-terminal domain-containing protein</fullName>
    </recommendedName>
</protein>
<keyword evidence="7" id="KW-0653">Protein transport</keyword>
<keyword evidence="4" id="KW-1003">Cell membrane</keyword>
<dbReference type="GO" id="GO:0098797">
    <property type="term" value="C:plasma membrane protein complex"/>
    <property type="evidence" value="ECO:0007669"/>
    <property type="project" value="TreeGrafter"/>
</dbReference>
<evidence type="ECO:0000256" key="7">
    <source>
        <dbReference type="ARBA" id="ARBA00022927"/>
    </source>
</evidence>
<feature type="domain" description="TonB C-terminal" evidence="11">
    <location>
        <begin position="141"/>
        <end position="236"/>
    </location>
</feature>
<dbReference type="KEGG" id="vbh:CMV30_05735"/>
<accession>A0A290QB96</accession>
<dbReference type="Gene3D" id="3.30.1150.10">
    <property type="match status" value="2"/>
</dbReference>
<evidence type="ECO:0000256" key="5">
    <source>
        <dbReference type="ARBA" id="ARBA00022519"/>
    </source>
</evidence>
<keyword evidence="10" id="KW-0732">Signal</keyword>
<dbReference type="InterPro" id="IPR037682">
    <property type="entry name" value="TonB_C"/>
</dbReference>
<evidence type="ECO:0000256" key="6">
    <source>
        <dbReference type="ARBA" id="ARBA00022692"/>
    </source>
</evidence>
<keyword evidence="13" id="KW-1185">Reference proteome</keyword>
<dbReference type="EMBL" id="CP023344">
    <property type="protein sequence ID" value="ATC63496.1"/>
    <property type="molecule type" value="Genomic_DNA"/>
</dbReference>
<keyword evidence="6" id="KW-0812">Transmembrane</keyword>
<evidence type="ECO:0000256" key="1">
    <source>
        <dbReference type="ARBA" id="ARBA00004383"/>
    </source>
</evidence>
<dbReference type="PROSITE" id="PS52015">
    <property type="entry name" value="TONB_CTD"/>
    <property type="match status" value="2"/>
</dbReference>
<evidence type="ECO:0000313" key="12">
    <source>
        <dbReference type="EMBL" id="ATC63496.1"/>
    </source>
</evidence>
<dbReference type="Pfam" id="PF03544">
    <property type="entry name" value="TonB_C"/>
    <property type="match status" value="2"/>
</dbReference>
<keyword evidence="5" id="KW-0997">Cell inner membrane</keyword>
<name>A0A290QB96_9BACT</name>
<dbReference type="GO" id="GO:0015031">
    <property type="term" value="P:protein transport"/>
    <property type="evidence" value="ECO:0007669"/>
    <property type="project" value="UniProtKB-KW"/>
</dbReference>
<feature type="signal peptide" evidence="10">
    <location>
        <begin position="1"/>
        <end position="21"/>
    </location>
</feature>
<comment type="similarity">
    <text evidence="2">Belongs to the TonB family.</text>
</comment>
<feature type="chain" id="PRO_5012109310" description="TonB C-terminal domain-containing protein" evidence="10">
    <location>
        <begin position="22"/>
        <end position="236"/>
    </location>
</feature>
<dbReference type="PANTHER" id="PTHR33446:SF2">
    <property type="entry name" value="PROTEIN TONB"/>
    <property type="match status" value="1"/>
</dbReference>
<keyword evidence="8" id="KW-1133">Transmembrane helix</keyword>
<dbReference type="PANTHER" id="PTHR33446">
    <property type="entry name" value="PROTEIN TONB-RELATED"/>
    <property type="match status" value="1"/>
</dbReference>
<sequence>MRSLPSLLLSLTIAFGTTLTAQTPATDRIAAKSVRNTAPVYPYELLVQGKEGSAEIQFTIEYSGKAILASVVSATDPAFAKALLADIEANEFLPPRVNGQPKLAQAQLRYSFNSTAGLDPAARLILTELRKPMPGIPHADLLDKKPVPARQDQPVYPYSLLSDGVSGKAEIEVVIDRTGRVLFPRIVSATNDDIGYAAAAAVTRWRYLPGQKAGQPVDSRVTVTIHYDQAKMAASW</sequence>
<proteinExistence type="inferred from homology"/>
<dbReference type="SUPFAM" id="SSF74653">
    <property type="entry name" value="TolA/TonB C-terminal domain"/>
    <property type="match status" value="2"/>
</dbReference>
<dbReference type="Proteomes" id="UP000217265">
    <property type="component" value="Chromosome"/>
</dbReference>
<evidence type="ECO:0000256" key="3">
    <source>
        <dbReference type="ARBA" id="ARBA00022448"/>
    </source>
</evidence>
<gene>
    <name evidence="12" type="ORF">CMV30_05735</name>
</gene>
<dbReference type="AlphaFoldDB" id="A0A290QB96"/>
<evidence type="ECO:0000256" key="2">
    <source>
        <dbReference type="ARBA" id="ARBA00006555"/>
    </source>
</evidence>
<dbReference type="GO" id="GO:0031992">
    <property type="term" value="F:energy transducer activity"/>
    <property type="evidence" value="ECO:0007669"/>
    <property type="project" value="TreeGrafter"/>
</dbReference>
<reference evidence="12 13" key="1">
    <citation type="submission" date="2017-09" db="EMBL/GenBank/DDBJ databases">
        <title>Complete genome sequence of Verrucomicrobial strain HZ-65, isolated from freshwater.</title>
        <authorList>
            <person name="Choi A."/>
        </authorList>
    </citation>
    <scope>NUCLEOTIDE SEQUENCE [LARGE SCALE GENOMIC DNA]</scope>
    <source>
        <strain evidence="12 13">HZ-65</strain>
    </source>
</reference>
<organism evidence="12 13">
    <name type="scientific">Nibricoccus aquaticus</name>
    <dbReference type="NCBI Taxonomy" id="2576891"/>
    <lineage>
        <taxon>Bacteria</taxon>
        <taxon>Pseudomonadati</taxon>
        <taxon>Verrucomicrobiota</taxon>
        <taxon>Opitutia</taxon>
        <taxon>Opitutales</taxon>
        <taxon>Opitutaceae</taxon>
        <taxon>Nibricoccus</taxon>
    </lineage>
</organism>
<dbReference type="RefSeq" id="WP_096055128.1">
    <property type="nucleotide sequence ID" value="NZ_CP023344.1"/>
</dbReference>
<evidence type="ECO:0000313" key="13">
    <source>
        <dbReference type="Proteomes" id="UP000217265"/>
    </source>
</evidence>
<dbReference type="InterPro" id="IPR051045">
    <property type="entry name" value="TonB-dependent_transducer"/>
</dbReference>
<evidence type="ECO:0000256" key="8">
    <source>
        <dbReference type="ARBA" id="ARBA00022989"/>
    </source>
</evidence>
<dbReference type="GO" id="GO:0055085">
    <property type="term" value="P:transmembrane transport"/>
    <property type="evidence" value="ECO:0007669"/>
    <property type="project" value="InterPro"/>
</dbReference>
<keyword evidence="9" id="KW-0472">Membrane</keyword>
<dbReference type="NCBIfam" id="TIGR01352">
    <property type="entry name" value="tonB_Cterm"/>
    <property type="match status" value="2"/>
</dbReference>
<evidence type="ECO:0000256" key="9">
    <source>
        <dbReference type="ARBA" id="ARBA00023136"/>
    </source>
</evidence>
<evidence type="ECO:0000256" key="10">
    <source>
        <dbReference type="SAM" id="SignalP"/>
    </source>
</evidence>
<evidence type="ECO:0000259" key="11">
    <source>
        <dbReference type="PROSITE" id="PS52015"/>
    </source>
</evidence>
<dbReference type="OrthoDB" id="6676692at2"/>
<evidence type="ECO:0000256" key="4">
    <source>
        <dbReference type="ARBA" id="ARBA00022475"/>
    </source>
</evidence>
<keyword evidence="3" id="KW-0813">Transport</keyword>
<feature type="domain" description="TonB C-terminal" evidence="11">
    <location>
        <begin position="26"/>
        <end position="119"/>
    </location>
</feature>
<comment type="subcellular location">
    <subcellularLocation>
        <location evidence="1">Cell inner membrane</location>
        <topology evidence="1">Single-pass membrane protein</topology>
        <orientation evidence="1">Periplasmic side</orientation>
    </subcellularLocation>
</comment>